<name>A0ABR6KGZ2_9BACT</name>
<dbReference type="InterPro" id="IPR054363">
    <property type="entry name" value="GH95_cat"/>
</dbReference>
<keyword evidence="1" id="KW-0732">Signal</keyword>
<organism evidence="3 4">
    <name type="scientific">Parabacteroides faecis</name>
    <dbReference type="NCBI Taxonomy" id="1217282"/>
    <lineage>
        <taxon>Bacteria</taxon>
        <taxon>Pseudomonadati</taxon>
        <taxon>Bacteroidota</taxon>
        <taxon>Bacteroidia</taxon>
        <taxon>Bacteroidales</taxon>
        <taxon>Tannerellaceae</taxon>
        <taxon>Parabacteroides</taxon>
    </lineage>
</organism>
<protein>
    <recommendedName>
        <fullName evidence="2">Glycosyl hydrolase family 95 catalytic domain-containing protein</fullName>
    </recommendedName>
</protein>
<gene>
    <name evidence="3" type="ORF">GGQ57_000651</name>
</gene>
<comment type="caution">
    <text evidence="3">The sequence shown here is derived from an EMBL/GenBank/DDBJ whole genome shotgun (WGS) entry which is preliminary data.</text>
</comment>
<feature type="signal peptide" evidence="1">
    <location>
        <begin position="1"/>
        <end position="22"/>
    </location>
</feature>
<feature type="chain" id="PRO_5046068252" description="Glycosyl hydrolase family 95 catalytic domain-containing protein" evidence="1">
    <location>
        <begin position="23"/>
        <end position="760"/>
    </location>
</feature>
<dbReference type="SUPFAM" id="SSF48208">
    <property type="entry name" value="Six-hairpin glycosidases"/>
    <property type="match status" value="1"/>
</dbReference>
<dbReference type="InterPro" id="IPR012341">
    <property type="entry name" value="6hp_glycosidase-like_sf"/>
</dbReference>
<evidence type="ECO:0000259" key="2">
    <source>
        <dbReference type="Pfam" id="PF22124"/>
    </source>
</evidence>
<accession>A0ABR6KGZ2</accession>
<dbReference type="Gene3D" id="2.70.98.50">
    <property type="entry name" value="putative glycoside hydrolase family protein from bacillus halodurans"/>
    <property type="match status" value="1"/>
</dbReference>
<dbReference type="RefSeq" id="WP_229800984.1">
    <property type="nucleotide sequence ID" value="NZ_BMPB01000004.1"/>
</dbReference>
<sequence length="760" mass="86697">MRKNSNLLMALGLSALSVFLFSCNDLSDSEQQSEAIIRKHTIRFTEPPKRIPNRNSVDAPLLGNGFTGVALAGPPEAQTFYVARNDFWRLKSALDESYPLVLGKIELSMPALKGASYLVEQQLYDATTTARFTKGNLSVSYKTYISAEEDLLVLELEMNGEDSVEGYVNLSLPGEKETINNPPLERVFPDEREVGVTKEGVFYLWRAFEDSVDIPTKAAMALRMGQSSDGSFVLKPGKPVRLVCAFSSNFKSNDCVADVIKRVEDCSFTHLNEIEKHHQEWWKDYWQKSFVSIPDSVIEKQYYLSLYGMASCSRDKDFPPSIFGTWITRERPNWNGDYHLNYNHMAPYYGLYSSNRIEQADPYYMPMLAQIARGNYYSEEVTGISDGILLPVGAGPLGIETTRRSPFMDTYFKGWIDGKLVEDEGFFMGQKSNSSYAVVNMSMQFYRTWDKEYTRKVYPFVKGVAAFWEKYLTLEGDRYVIYNDAIHEGTVGTMNPILSLGLVRMVMQTVSDMSSFLGVDEDKREQWAFIKDHMSDYPLQERNGKTVFRYTEKGTDWWGDNTLGIQHIYPAGQIGLNSDPQLLQIAHNTVDEMRRWSDFNGTNSFFPAAVRIGYDPDSILVHLNAYSRHTYPNGFQLDNPHGIENWSTVPNTINEMLCMGHQDIVRVFPVWPREKDASFHQIRVEGAFLVSAELKNKEVTSLTIVSEQGRPLTLLNPWKQKKVRMEVRKSGQLLDEKELEDDVFHLETLPGTSYLFVVSD</sequence>
<dbReference type="Gene3D" id="1.50.10.10">
    <property type="match status" value="1"/>
</dbReference>
<dbReference type="Proteomes" id="UP000533637">
    <property type="component" value="Unassembled WGS sequence"/>
</dbReference>
<dbReference type="Pfam" id="PF22124">
    <property type="entry name" value="Glyco_hydro_95_cat"/>
    <property type="match status" value="1"/>
</dbReference>
<reference evidence="3 4" key="1">
    <citation type="submission" date="2020-08" db="EMBL/GenBank/DDBJ databases">
        <title>Genomic Encyclopedia of Type Strains, Phase IV (KMG-IV): sequencing the most valuable type-strain genomes for metagenomic binning, comparative biology and taxonomic classification.</title>
        <authorList>
            <person name="Goeker M."/>
        </authorList>
    </citation>
    <scope>NUCLEOTIDE SEQUENCE [LARGE SCALE GENOMIC DNA]</scope>
    <source>
        <strain evidence="3 4">DSM 102983</strain>
    </source>
</reference>
<dbReference type="EMBL" id="JACHOC010000001">
    <property type="protein sequence ID" value="MBB4620777.1"/>
    <property type="molecule type" value="Genomic_DNA"/>
</dbReference>
<evidence type="ECO:0000313" key="4">
    <source>
        <dbReference type="Proteomes" id="UP000533637"/>
    </source>
</evidence>
<dbReference type="PROSITE" id="PS51257">
    <property type="entry name" value="PROKAR_LIPOPROTEIN"/>
    <property type="match status" value="1"/>
</dbReference>
<feature type="domain" description="Glycosyl hydrolase family 95 catalytic" evidence="2">
    <location>
        <begin position="297"/>
        <end position="657"/>
    </location>
</feature>
<evidence type="ECO:0000256" key="1">
    <source>
        <dbReference type="SAM" id="SignalP"/>
    </source>
</evidence>
<keyword evidence="4" id="KW-1185">Reference proteome</keyword>
<dbReference type="Gene3D" id="2.60.40.1180">
    <property type="entry name" value="Golgi alpha-mannosidase II"/>
    <property type="match status" value="1"/>
</dbReference>
<dbReference type="InterPro" id="IPR008928">
    <property type="entry name" value="6-hairpin_glycosidase_sf"/>
</dbReference>
<dbReference type="PANTHER" id="PTHR31084">
    <property type="entry name" value="ALPHA-L-FUCOSIDASE 2"/>
    <property type="match status" value="1"/>
</dbReference>
<dbReference type="InterPro" id="IPR013780">
    <property type="entry name" value="Glyco_hydro_b"/>
</dbReference>
<dbReference type="PANTHER" id="PTHR31084:SF0">
    <property type="entry name" value="ALPHA-L-FUCOSIDASE 2"/>
    <property type="match status" value="1"/>
</dbReference>
<evidence type="ECO:0000313" key="3">
    <source>
        <dbReference type="EMBL" id="MBB4620777.1"/>
    </source>
</evidence>
<proteinExistence type="predicted"/>